<dbReference type="SUPFAM" id="SSF47384">
    <property type="entry name" value="Homodimeric domain of signal transducing histidine kinase"/>
    <property type="match status" value="1"/>
</dbReference>
<dbReference type="AlphaFoldDB" id="C7MME6"/>
<evidence type="ECO:0000256" key="12">
    <source>
        <dbReference type="SAM" id="Phobius"/>
    </source>
</evidence>
<feature type="domain" description="Histidine kinase" evidence="13">
    <location>
        <begin position="215"/>
        <end position="432"/>
    </location>
</feature>
<dbReference type="OrthoDB" id="9786919at2"/>
<dbReference type="CDD" id="cd00075">
    <property type="entry name" value="HATPase"/>
    <property type="match status" value="1"/>
</dbReference>
<dbReference type="STRING" id="469378.Ccur_03600"/>
<dbReference type="PRINTS" id="PR00344">
    <property type="entry name" value="BCTRLSENSOR"/>
</dbReference>
<dbReference type="Proteomes" id="UP000000954">
    <property type="component" value="Chromosome"/>
</dbReference>
<dbReference type="InterPro" id="IPR050351">
    <property type="entry name" value="BphY/WalK/GraS-like"/>
</dbReference>
<gene>
    <name evidence="14" type="ordered locus">Ccur_03600</name>
</gene>
<evidence type="ECO:0000256" key="9">
    <source>
        <dbReference type="ARBA" id="ARBA00023136"/>
    </source>
</evidence>
<feature type="transmembrane region" description="Helical" evidence="12">
    <location>
        <begin position="20"/>
        <end position="41"/>
    </location>
</feature>
<feature type="region of interest" description="Disordered" evidence="11">
    <location>
        <begin position="58"/>
        <end position="83"/>
    </location>
</feature>
<evidence type="ECO:0000256" key="2">
    <source>
        <dbReference type="ARBA" id="ARBA00001968"/>
    </source>
</evidence>
<dbReference type="PANTHER" id="PTHR45453">
    <property type="entry name" value="PHOSPHATE REGULON SENSOR PROTEIN PHOR"/>
    <property type="match status" value="1"/>
</dbReference>
<reference evidence="14 15" key="1">
    <citation type="journal article" date="2009" name="Stand. Genomic Sci.">
        <title>Complete genome sequence of Cryptobacterium curtum type strain (12-3).</title>
        <authorList>
            <person name="Mavrommatis K."/>
            <person name="Pukall R."/>
            <person name="Rohde C."/>
            <person name="Chen F."/>
            <person name="Sims D."/>
            <person name="Brettin T."/>
            <person name="Kuske C."/>
            <person name="Detter J.C."/>
            <person name="Han C."/>
            <person name="Lapidus A."/>
            <person name="Copeland A."/>
            <person name="Glavina Del Rio T."/>
            <person name="Nolan M."/>
            <person name="Lucas S."/>
            <person name="Tice H."/>
            <person name="Cheng J.F."/>
            <person name="Bruce D."/>
            <person name="Goodwin L."/>
            <person name="Pitluck S."/>
            <person name="Ovchinnikova G."/>
            <person name="Pati A."/>
            <person name="Ivanova N."/>
            <person name="Chen A."/>
            <person name="Palaniappan K."/>
            <person name="Chain P."/>
            <person name="D'haeseleer P."/>
            <person name="Goker M."/>
            <person name="Bristow J."/>
            <person name="Eisen J.A."/>
            <person name="Markowitz V."/>
            <person name="Hugenholtz P."/>
            <person name="Rohde M."/>
            <person name="Klenk H.P."/>
            <person name="Kyrpides N.C."/>
        </authorList>
    </citation>
    <scope>NUCLEOTIDE SEQUENCE [LARGE SCALE GENOMIC DNA]</scope>
    <source>
        <strain evidence="15">ATCC 700683 / DSM 15641 / 12-3</strain>
    </source>
</reference>
<dbReference type="KEGG" id="ccu:Ccur_03600"/>
<dbReference type="InterPro" id="IPR004358">
    <property type="entry name" value="Sig_transdc_His_kin-like_C"/>
</dbReference>
<dbReference type="GO" id="GO:0016036">
    <property type="term" value="P:cellular response to phosphate starvation"/>
    <property type="evidence" value="ECO:0007669"/>
    <property type="project" value="TreeGrafter"/>
</dbReference>
<dbReference type="EMBL" id="CP001682">
    <property type="protein sequence ID" value="ACU94086.1"/>
    <property type="molecule type" value="Genomic_DNA"/>
</dbReference>
<dbReference type="Gene3D" id="3.30.565.10">
    <property type="entry name" value="Histidine kinase-like ATPase, C-terminal domain"/>
    <property type="match status" value="1"/>
</dbReference>
<evidence type="ECO:0000256" key="4">
    <source>
        <dbReference type="ARBA" id="ARBA00012438"/>
    </source>
</evidence>
<evidence type="ECO:0000256" key="6">
    <source>
        <dbReference type="ARBA" id="ARBA00022679"/>
    </source>
</evidence>
<name>C7MME6_CRYCD</name>
<evidence type="ECO:0000256" key="10">
    <source>
        <dbReference type="ARBA" id="ARBA00039401"/>
    </source>
</evidence>
<dbReference type="InterPro" id="IPR003594">
    <property type="entry name" value="HATPase_dom"/>
</dbReference>
<dbReference type="InterPro" id="IPR036890">
    <property type="entry name" value="HATPase_C_sf"/>
</dbReference>
<keyword evidence="12" id="KW-1133">Transmembrane helix</keyword>
<evidence type="ECO:0000259" key="13">
    <source>
        <dbReference type="PROSITE" id="PS50109"/>
    </source>
</evidence>
<keyword evidence="7 14" id="KW-0418">Kinase</keyword>
<evidence type="ECO:0000313" key="15">
    <source>
        <dbReference type="Proteomes" id="UP000000954"/>
    </source>
</evidence>
<dbReference type="Pfam" id="PF02518">
    <property type="entry name" value="HATPase_c"/>
    <property type="match status" value="1"/>
</dbReference>
<dbReference type="Gene3D" id="1.10.287.130">
    <property type="match status" value="1"/>
</dbReference>
<evidence type="ECO:0000256" key="8">
    <source>
        <dbReference type="ARBA" id="ARBA00023012"/>
    </source>
</evidence>
<keyword evidence="12" id="KW-0812">Transmembrane</keyword>
<evidence type="ECO:0000256" key="11">
    <source>
        <dbReference type="SAM" id="MobiDB-lite"/>
    </source>
</evidence>
<comment type="cofactor">
    <cofactor evidence="2">
        <name>a divalent metal cation</name>
        <dbReference type="ChEBI" id="CHEBI:60240"/>
    </cofactor>
</comment>
<keyword evidence="15" id="KW-1185">Reference proteome</keyword>
<dbReference type="InterPro" id="IPR036097">
    <property type="entry name" value="HisK_dim/P_sf"/>
</dbReference>
<evidence type="ECO:0000313" key="14">
    <source>
        <dbReference type="EMBL" id="ACU94086.1"/>
    </source>
</evidence>
<keyword evidence="9 12" id="KW-0472">Membrane</keyword>
<dbReference type="GO" id="GO:0000155">
    <property type="term" value="F:phosphorelay sensor kinase activity"/>
    <property type="evidence" value="ECO:0007669"/>
    <property type="project" value="InterPro"/>
</dbReference>
<dbReference type="GO" id="GO:0005509">
    <property type="term" value="F:calcium ion binding"/>
    <property type="evidence" value="ECO:0007669"/>
    <property type="project" value="UniProtKB-ARBA"/>
</dbReference>
<keyword evidence="8" id="KW-0902">Two-component regulatory system</keyword>
<dbReference type="GO" id="GO:0005886">
    <property type="term" value="C:plasma membrane"/>
    <property type="evidence" value="ECO:0007669"/>
    <property type="project" value="UniProtKB-SubCell"/>
</dbReference>
<dbReference type="PANTHER" id="PTHR45453:SF1">
    <property type="entry name" value="PHOSPHATE REGULON SENSOR PROTEIN PHOR"/>
    <property type="match status" value="1"/>
</dbReference>
<dbReference type="PROSITE" id="PS50109">
    <property type="entry name" value="HIS_KIN"/>
    <property type="match status" value="1"/>
</dbReference>
<accession>C7MME6</accession>
<evidence type="ECO:0000256" key="7">
    <source>
        <dbReference type="ARBA" id="ARBA00022777"/>
    </source>
</evidence>
<keyword evidence="6" id="KW-0808">Transferase</keyword>
<dbReference type="eggNOG" id="COG5002">
    <property type="taxonomic scope" value="Bacteria"/>
</dbReference>
<dbReference type="InterPro" id="IPR003661">
    <property type="entry name" value="HisK_dim/P_dom"/>
</dbReference>
<comment type="catalytic activity">
    <reaction evidence="1">
        <text>ATP + protein L-histidine = ADP + protein N-phospho-L-histidine.</text>
        <dbReference type="EC" id="2.7.13.3"/>
    </reaction>
</comment>
<dbReference type="SUPFAM" id="SSF55874">
    <property type="entry name" value="ATPase domain of HSP90 chaperone/DNA topoisomerase II/histidine kinase"/>
    <property type="match status" value="1"/>
</dbReference>
<comment type="subcellular location">
    <subcellularLocation>
        <location evidence="3">Cell membrane</location>
    </subcellularLocation>
</comment>
<evidence type="ECO:0000256" key="3">
    <source>
        <dbReference type="ARBA" id="ARBA00004236"/>
    </source>
</evidence>
<dbReference type="FunFam" id="1.10.287.130:FF:000001">
    <property type="entry name" value="Two-component sensor histidine kinase"/>
    <property type="match status" value="1"/>
</dbReference>
<dbReference type="GO" id="GO:0004721">
    <property type="term" value="F:phosphoprotein phosphatase activity"/>
    <property type="evidence" value="ECO:0007669"/>
    <property type="project" value="TreeGrafter"/>
</dbReference>
<keyword evidence="5" id="KW-0597">Phosphoprotein</keyword>
<dbReference type="CDD" id="cd00082">
    <property type="entry name" value="HisKA"/>
    <property type="match status" value="1"/>
</dbReference>
<dbReference type="SMART" id="SM00387">
    <property type="entry name" value="HATPase_c"/>
    <property type="match status" value="1"/>
</dbReference>
<dbReference type="Pfam" id="PF00512">
    <property type="entry name" value="HisKA"/>
    <property type="match status" value="1"/>
</dbReference>
<sequence length="432" mass="46615">MGKRIRAAAHSFIASFRHRFVATSMVLAALVLVVVVVVVGMDSYHRDMTSITKALDHRVHDPLENPEGKKGPDWKGEGAPRDASSDQFVATSVFEVDTNGEQTAADDVLGLSSDVVDSALSRVNESLNSSDGSTSGFLGDLNLYYSAIHLDSGGMRVAFASGNFVMQNTMSLLATLGAVSAGALLAFFGISVLLARRATVPIERAWMRQQQFIADASHELKTPLTVIMANNSLIEGNPHDTVASQRKWLHSTDEEAARMQVLINDMLYLAKMEDDEQAPIKERVDFSETVQSTVLQFESVAFEAKTELFSEIDPDIFAEGDRARLQRLVAILLDNACKYAGPAGRVQVSLHRQARGCSLVVTNTGRPIDAADLPHLFDRFYRSDKARTGGAGGFGLGLAIAQRTVTGHGGRIAAESSAEAGTVFTVVLPCTR</sequence>
<protein>
    <recommendedName>
        <fullName evidence="10">Sensor-like histidine kinase SenX3</fullName>
        <ecNumber evidence="4">2.7.13.3</ecNumber>
    </recommendedName>
</protein>
<dbReference type="SMART" id="SM00388">
    <property type="entry name" value="HisKA"/>
    <property type="match status" value="1"/>
</dbReference>
<feature type="transmembrane region" description="Helical" evidence="12">
    <location>
        <begin position="172"/>
        <end position="195"/>
    </location>
</feature>
<proteinExistence type="predicted"/>
<dbReference type="HOGENOM" id="CLU_000445_89_6_11"/>
<dbReference type="EC" id="2.7.13.3" evidence="4"/>
<dbReference type="FunFam" id="3.30.565.10:FF:000006">
    <property type="entry name" value="Sensor histidine kinase WalK"/>
    <property type="match status" value="1"/>
</dbReference>
<evidence type="ECO:0000256" key="1">
    <source>
        <dbReference type="ARBA" id="ARBA00000085"/>
    </source>
</evidence>
<dbReference type="InterPro" id="IPR005467">
    <property type="entry name" value="His_kinase_dom"/>
</dbReference>
<organism evidence="14 15">
    <name type="scientific">Cryptobacterium curtum (strain ATCC 700683 / DSM 15641 / CCUG 43107 / 12-3)</name>
    <dbReference type="NCBI Taxonomy" id="469378"/>
    <lineage>
        <taxon>Bacteria</taxon>
        <taxon>Bacillati</taxon>
        <taxon>Actinomycetota</taxon>
        <taxon>Coriobacteriia</taxon>
        <taxon>Eggerthellales</taxon>
        <taxon>Eggerthellaceae</taxon>
        <taxon>Cryptobacterium</taxon>
    </lineage>
</organism>
<evidence type="ECO:0000256" key="5">
    <source>
        <dbReference type="ARBA" id="ARBA00022553"/>
    </source>
</evidence>
<dbReference type="RefSeq" id="WP_012802774.1">
    <property type="nucleotide sequence ID" value="NC_013170.1"/>
</dbReference>